<dbReference type="InterPro" id="IPR040521">
    <property type="entry name" value="KDZ"/>
</dbReference>
<evidence type="ECO:0000313" key="4">
    <source>
        <dbReference type="Proteomes" id="UP000886523"/>
    </source>
</evidence>
<comment type="caution">
    <text evidence="3">The sequence shown here is derived from an EMBL/GenBank/DDBJ whole genome shotgun (WGS) entry which is preliminary data.</text>
</comment>
<evidence type="ECO:0000313" key="3">
    <source>
        <dbReference type="EMBL" id="KAF9507247.1"/>
    </source>
</evidence>
<sequence>MYPLNLDYDPYLVPKTHMHYLAKELRHVRCKHAQAARWSQTNLPALIRPFMQWKREQMLSRQTPASQRGTDNSTCSCSSRHRPLKVVCVSIEALCDVDIAVCTCCPAPQQLVQMGYFPCSPVYPTLAVSLDMLELVSTLFVLAAPNERAWATTIMKYLKNRGHEFATGDALHPSTPPPRERPSTNLRDACPLCFGGDLDIVIPGVHLIVCLNANFQLKRNRDKDRRKEFVGLPGSLDPKVVSPRTIFLSEVQIQEWEERVEVLRPSKPKTGCKRKAGQMEETEGDLMGGGQPDEIELGMNLPNATYDACRDSFVAADGDHIKASSTYFDSTGVMALLCRHDHPLVLANLKTAGEKQFYALALISALMESIPNHWRVGVLYDIGCLCVAGHHHHLFILDHQAEHIFETKHEGMGRWLCDRIHRADEWLGEALMAVGKRPHGLDVEGLLVQFNEQREFQTKVDSRELPGGGLGPSWGLASTYKDIVLALDSISRESVVGLITEEVGLLRRVLFQHRAKARVAGKNLAKPGAAPNSLWEKLSTGFGGGREKEEKKREERGSMMKEYRTGVIDMTTDGPAICWGQALCEEWKERVKMAQDTILKTKALRLEDHASADRLANLKKDKWINLQLNIHVLRDQLITKLHARKFELANLERAHASQAMDQKTKSHVEKVVKQRAPGIEATVHKYNAKQKEMLKERGKNGVQRDAYVPLELVMEGLFNLDIDQDIWENADMVDFEGGEIPLWLANKEVQDGIRVAQEEYEARIQVWQWSYYNVHKDDDVAFFALLRLHVLFNRMKTWECSLATITIPVGAVDWSRISMPPPVNHPWTCRKSLQGIPQLGERDEDGDASSDDDDGVELEPVAELEDVGFLGDLDHLIGEGDWSEGEGQDNVMVDL</sequence>
<evidence type="ECO:0000259" key="2">
    <source>
        <dbReference type="Pfam" id="PF18802"/>
    </source>
</evidence>
<accession>A0A9P6DMT5</accession>
<dbReference type="PANTHER" id="PTHR33096:SF1">
    <property type="entry name" value="CXC1-LIKE CYSTEINE CLUSTER ASSOCIATED WITH KDZ TRANSPOSASES DOMAIN-CONTAINING PROTEIN"/>
    <property type="match status" value="1"/>
</dbReference>
<keyword evidence="4" id="KW-1185">Reference proteome</keyword>
<dbReference type="InterPro" id="IPR041320">
    <property type="entry name" value="CxC1"/>
</dbReference>
<dbReference type="EMBL" id="MU129086">
    <property type="protein sequence ID" value="KAF9507247.1"/>
    <property type="molecule type" value="Genomic_DNA"/>
</dbReference>
<dbReference type="PANTHER" id="PTHR33096">
    <property type="entry name" value="CXC2 DOMAIN-CONTAINING PROTEIN"/>
    <property type="match status" value="1"/>
</dbReference>
<gene>
    <name evidence="3" type="ORF">BS47DRAFT_1366770</name>
</gene>
<dbReference type="Pfam" id="PF18802">
    <property type="entry name" value="CxC1"/>
    <property type="match status" value="1"/>
</dbReference>
<feature type="compositionally biased region" description="Acidic residues" evidence="1">
    <location>
        <begin position="842"/>
        <end position="857"/>
    </location>
</feature>
<dbReference type="Pfam" id="PF18758">
    <property type="entry name" value="KDZ"/>
    <property type="match status" value="1"/>
</dbReference>
<dbReference type="Proteomes" id="UP000886523">
    <property type="component" value="Unassembled WGS sequence"/>
</dbReference>
<reference evidence="3" key="1">
    <citation type="journal article" date="2020" name="Nat. Commun.">
        <title>Large-scale genome sequencing of mycorrhizal fungi provides insights into the early evolution of symbiotic traits.</title>
        <authorList>
            <person name="Miyauchi S."/>
            <person name="Kiss E."/>
            <person name="Kuo A."/>
            <person name="Drula E."/>
            <person name="Kohler A."/>
            <person name="Sanchez-Garcia M."/>
            <person name="Morin E."/>
            <person name="Andreopoulos B."/>
            <person name="Barry K.W."/>
            <person name="Bonito G."/>
            <person name="Buee M."/>
            <person name="Carver A."/>
            <person name="Chen C."/>
            <person name="Cichocki N."/>
            <person name="Clum A."/>
            <person name="Culley D."/>
            <person name="Crous P.W."/>
            <person name="Fauchery L."/>
            <person name="Girlanda M."/>
            <person name="Hayes R.D."/>
            <person name="Keri Z."/>
            <person name="LaButti K."/>
            <person name="Lipzen A."/>
            <person name="Lombard V."/>
            <person name="Magnuson J."/>
            <person name="Maillard F."/>
            <person name="Murat C."/>
            <person name="Nolan M."/>
            <person name="Ohm R.A."/>
            <person name="Pangilinan J."/>
            <person name="Pereira M.F."/>
            <person name="Perotto S."/>
            <person name="Peter M."/>
            <person name="Pfister S."/>
            <person name="Riley R."/>
            <person name="Sitrit Y."/>
            <person name="Stielow J.B."/>
            <person name="Szollosi G."/>
            <person name="Zifcakova L."/>
            <person name="Stursova M."/>
            <person name="Spatafora J.W."/>
            <person name="Tedersoo L."/>
            <person name="Vaario L.M."/>
            <person name="Yamada A."/>
            <person name="Yan M."/>
            <person name="Wang P."/>
            <person name="Xu J."/>
            <person name="Bruns T."/>
            <person name="Baldrian P."/>
            <person name="Vilgalys R."/>
            <person name="Dunand C."/>
            <person name="Henrissat B."/>
            <person name="Grigoriev I.V."/>
            <person name="Hibbett D."/>
            <person name="Nagy L.G."/>
            <person name="Martin F.M."/>
        </authorList>
    </citation>
    <scope>NUCLEOTIDE SEQUENCE</scope>
    <source>
        <strain evidence="3">UP504</strain>
    </source>
</reference>
<feature type="region of interest" description="Disordered" evidence="1">
    <location>
        <begin position="838"/>
        <end position="857"/>
    </location>
</feature>
<dbReference type="AlphaFoldDB" id="A0A9P6DMT5"/>
<protein>
    <recommendedName>
        <fullName evidence="2">CxC1-like cysteine cluster associated with KDZ transposases domain-containing protein</fullName>
    </recommendedName>
</protein>
<proteinExistence type="predicted"/>
<evidence type="ECO:0000256" key="1">
    <source>
        <dbReference type="SAM" id="MobiDB-lite"/>
    </source>
</evidence>
<feature type="domain" description="CxC1-like cysteine cluster associated with KDZ transposases" evidence="2">
    <location>
        <begin position="70"/>
        <end position="161"/>
    </location>
</feature>
<dbReference type="OrthoDB" id="2279994at2759"/>
<name>A0A9P6DMT5_9AGAM</name>
<organism evidence="3 4">
    <name type="scientific">Hydnum rufescens UP504</name>
    <dbReference type="NCBI Taxonomy" id="1448309"/>
    <lineage>
        <taxon>Eukaryota</taxon>
        <taxon>Fungi</taxon>
        <taxon>Dikarya</taxon>
        <taxon>Basidiomycota</taxon>
        <taxon>Agaricomycotina</taxon>
        <taxon>Agaricomycetes</taxon>
        <taxon>Cantharellales</taxon>
        <taxon>Hydnaceae</taxon>
        <taxon>Hydnum</taxon>
    </lineage>
</organism>